<evidence type="ECO:0000256" key="7">
    <source>
        <dbReference type="ARBA" id="ARBA00034617"/>
    </source>
</evidence>
<evidence type="ECO:0000256" key="5">
    <source>
        <dbReference type="ARBA" id="ARBA00022840"/>
    </source>
</evidence>
<dbReference type="Gene3D" id="1.10.486.10">
    <property type="entry name" value="PCRA, domain 4"/>
    <property type="match status" value="1"/>
</dbReference>
<evidence type="ECO:0000259" key="12">
    <source>
        <dbReference type="PROSITE" id="PS51217"/>
    </source>
</evidence>
<comment type="similarity">
    <text evidence="1">Belongs to the helicase family. UvrD subfamily.</text>
</comment>
<evidence type="ECO:0000313" key="13">
    <source>
        <dbReference type="EMBL" id="HGB15724.1"/>
    </source>
</evidence>
<dbReference type="GO" id="GO:0016787">
    <property type="term" value="F:hydrolase activity"/>
    <property type="evidence" value="ECO:0007669"/>
    <property type="project" value="UniProtKB-UniRule"/>
</dbReference>
<evidence type="ECO:0000256" key="8">
    <source>
        <dbReference type="ARBA" id="ARBA00034808"/>
    </source>
</evidence>
<keyword evidence="4 10" id="KW-0347">Helicase</keyword>
<evidence type="ECO:0000256" key="1">
    <source>
        <dbReference type="ARBA" id="ARBA00009922"/>
    </source>
</evidence>
<dbReference type="SUPFAM" id="SSF52540">
    <property type="entry name" value="P-loop containing nucleoside triphosphate hydrolases"/>
    <property type="match status" value="1"/>
</dbReference>
<dbReference type="CDD" id="cd17932">
    <property type="entry name" value="DEXQc_UvrD"/>
    <property type="match status" value="1"/>
</dbReference>
<dbReference type="EMBL" id="DTHB01000060">
    <property type="protein sequence ID" value="HGB15724.1"/>
    <property type="molecule type" value="Genomic_DNA"/>
</dbReference>
<dbReference type="InterPro" id="IPR013986">
    <property type="entry name" value="DExx_box_DNA_helicase_dom_sf"/>
</dbReference>
<comment type="catalytic activity">
    <reaction evidence="7">
        <text>Couples ATP hydrolysis with the unwinding of duplex DNA by translocating in the 3'-5' direction.</text>
        <dbReference type="EC" id="5.6.2.4"/>
    </reaction>
</comment>
<name>A0A7C3SKB4_9BACT</name>
<dbReference type="EC" id="5.6.2.4" evidence="8"/>
<keyword evidence="3 10" id="KW-0378">Hydrolase</keyword>
<dbReference type="InterPro" id="IPR000212">
    <property type="entry name" value="DNA_helicase_UvrD/REP"/>
</dbReference>
<dbReference type="PANTHER" id="PTHR11070:SF3">
    <property type="entry name" value="DNA 3'-5' HELICASE"/>
    <property type="match status" value="1"/>
</dbReference>
<dbReference type="GO" id="GO:0000725">
    <property type="term" value="P:recombinational repair"/>
    <property type="evidence" value="ECO:0007669"/>
    <property type="project" value="TreeGrafter"/>
</dbReference>
<evidence type="ECO:0000256" key="3">
    <source>
        <dbReference type="ARBA" id="ARBA00022801"/>
    </source>
</evidence>
<feature type="domain" description="UvrD-like helicase ATP-binding" evidence="11">
    <location>
        <begin position="17"/>
        <end position="301"/>
    </location>
</feature>
<keyword evidence="6" id="KW-0413">Isomerase</keyword>
<evidence type="ECO:0000256" key="10">
    <source>
        <dbReference type="PROSITE-ProRule" id="PRU00560"/>
    </source>
</evidence>
<evidence type="ECO:0000256" key="4">
    <source>
        <dbReference type="ARBA" id="ARBA00022806"/>
    </source>
</evidence>
<dbReference type="GO" id="GO:0003677">
    <property type="term" value="F:DNA binding"/>
    <property type="evidence" value="ECO:0007669"/>
    <property type="project" value="InterPro"/>
</dbReference>
<dbReference type="PANTHER" id="PTHR11070">
    <property type="entry name" value="UVRD / RECB / PCRA DNA HELICASE FAMILY MEMBER"/>
    <property type="match status" value="1"/>
</dbReference>
<dbReference type="InterPro" id="IPR027417">
    <property type="entry name" value="P-loop_NTPase"/>
</dbReference>
<dbReference type="GO" id="GO:0005829">
    <property type="term" value="C:cytosol"/>
    <property type="evidence" value="ECO:0007669"/>
    <property type="project" value="TreeGrafter"/>
</dbReference>
<evidence type="ECO:0000256" key="6">
    <source>
        <dbReference type="ARBA" id="ARBA00023235"/>
    </source>
</evidence>
<reference evidence="13" key="1">
    <citation type="journal article" date="2020" name="mSystems">
        <title>Genome- and Community-Level Interaction Insights into Carbon Utilization and Element Cycling Functions of Hydrothermarchaeota in Hydrothermal Sediment.</title>
        <authorList>
            <person name="Zhou Z."/>
            <person name="Liu Y."/>
            <person name="Xu W."/>
            <person name="Pan J."/>
            <person name="Luo Z.H."/>
            <person name="Li M."/>
        </authorList>
    </citation>
    <scope>NUCLEOTIDE SEQUENCE [LARGE SCALE GENOMIC DNA]</scope>
    <source>
        <strain evidence="13">SpSt-776</strain>
    </source>
</reference>
<evidence type="ECO:0000256" key="2">
    <source>
        <dbReference type="ARBA" id="ARBA00022741"/>
    </source>
</evidence>
<comment type="caution">
    <text evidence="13">The sequence shown here is derived from an EMBL/GenBank/DDBJ whole genome shotgun (WGS) entry which is preliminary data.</text>
</comment>
<feature type="binding site" evidence="10">
    <location>
        <begin position="38"/>
        <end position="45"/>
    </location>
    <ligand>
        <name>ATP</name>
        <dbReference type="ChEBI" id="CHEBI:30616"/>
    </ligand>
</feature>
<proteinExistence type="inferred from homology"/>
<dbReference type="GO" id="GO:0043138">
    <property type="term" value="F:3'-5' DNA helicase activity"/>
    <property type="evidence" value="ECO:0007669"/>
    <property type="project" value="UniProtKB-EC"/>
</dbReference>
<dbReference type="InterPro" id="IPR014016">
    <property type="entry name" value="UvrD-like_ATP-bd"/>
</dbReference>
<evidence type="ECO:0000256" key="9">
    <source>
        <dbReference type="ARBA" id="ARBA00048988"/>
    </source>
</evidence>
<evidence type="ECO:0000259" key="11">
    <source>
        <dbReference type="PROSITE" id="PS51198"/>
    </source>
</evidence>
<dbReference type="InterPro" id="IPR014017">
    <property type="entry name" value="DNA_helicase_UvrD-like_C"/>
</dbReference>
<protein>
    <recommendedName>
        <fullName evidence="8">DNA 3'-5' helicase</fullName>
        <ecNumber evidence="8">5.6.2.4</ecNumber>
    </recommendedName>
</protein>
<gene>
    <name evidence="13" type="ORF">ENV62_10880</name>
</gene>
<sequence length="648" mass="73940">MPVSIKISPPPKIDFERELNPAQYQAVTATEGPVLVIAGAGSGKTRTLVYRLAYLVDQGVDPGAILLLTFTRKAANEMLTRAADLLHRPLTQVMGGTFHSVCYHWLRQYGGLLGHPEGFTVMDRSDQEHLLAVLKEQLGLKGLPGPFPRKETLAQIISDMVNKGLTLEGLLARDYPQFLEQRRHLMKIAEAYQEEKGRLHLMDYDDLLLEGRRLLCEHEDVRRCLSERYRYIMVDEYQDTNRLQAELVRLLAFTHQNVMAVGDDCQSIYSFRGANFRNIMDFPALFPGAKIIKLEENYRSTQPILDLANAVIAGAREKYTKCLFSRQPDGARPRLYKTGTENEQSRLVVAQVRRLHDQGVPLRQMAVLFRAAFHSFDLEIELARAGLPFMKYGGFKFMESAHIKDLLAYLKVVANPRDTLSWQRLLTLVPGVGRATAHRFTDQVKEGFSLDKALAWLQGRRQAGLRNLAEVLDIVKDPGQTLMSKLNLALSHYEPLMQTRFDDYPKRQRDLEHLLTITARYDDLRSFLNDLTLEPPASLADVTRPPHEYLTLSTIHSAKGLEWEAVFIIWAAEGRFPSFYALEKEEDEEEERRLMYVAVTRAKRHLAVIFPSLSYTKSLGMTFNSPSRFIAGLPRALLEPWRAEVEER</sequence>
<dbReference type="PROSITE" id="PS51198">
    <property type="entry name" value="UVRD_HELICASE_ATP_BIND"/>
    <property type="match status" value="1"/>
</dbReference>
<keyword evidence="2 10" id="KW-0547">Nucleotide-binding</keyword>
<comment type="catalytic activity">
    <reaction evidence="9">
        <text>ATP + H2O = ADP + phosphate + H(+)</text>
        <dbReference type="Rhea" id="RHEA:13065"/>
        <dbReference type="ChEBI" id="CHEBI:15377"/>
        <dbReference type="ChEBI" id="CHEBI:15378"/>
        <dbReference type="ChEBI" id="CHEBI:30616"/>
        <dbReference type="ChEBI" id="CHEBI:43474"/>
        <dbReference type="ChEBI" id="CHEBI:456216"/>
        <dbReference type="EC" id="5.6.2.4"/>
    </reaction>
</comment>
<feature type="domain" description="UvrD-like helicase C-terminal" evidence="12">
    <location>
        <begin position="302"/>
        <end position="560"/>
    </location>
</feature>
<accession>A0A7C3SKB4</accession>
<keyword evidence="5 10" id="KW-0067">ATP-binding</keyword>
<dbReference type="AlphaFoldDB" id="A0A7C3SKB4"/>
<dbReference type="PROSITE" id="PS51217">
    <property type="entry name" value="UVRD_HELICASE_CTER"/>
    <property type="match status" value="1"/>
</dbReference>
<dbReference type="GO" id="GO:0005524">
    <property type="term" value="F:ATP binding"/>
    <property type="evidence" value="ECO:0007669"/>
    <property type="project" value="UniProtKB-UniRule"/>
</dbReference>
<dbReference type="Gene3D" id="3.40.50.300">
    <property type="entry name" value="P-loop containing nucleotide triphosphate hydrolases"/>
    <property type="match status" value="2"/>
</dbReference>
<organism evidence="13">
    <name type="scientific">Desulfobacca acetoxidans</name>
    <dbReference type="NCBI Taxonomy" id="60893"/>
    <lineage>
        <taxon>Bacteria</taxon>
        <taxon>Pseudomonadati</taxon>
        <taxon>Thermodesulfobacteriota</taxon>
        <taxon>Desulfobaccia</taxon>
        <taxon>Desulfobaccales</taxon>
        <taxon>Desulfobaccaceae</taxon>
        <taxon>Desulfobacca</taxon>
    </lineage>
</organism>
<dbReference type="Pfam" id="PF00580">
    <property type="entry name" value="UvrD-helicase"/>
    <property type="match status" value="1"/>
</dbReference>
<dbReference type="Gene3D" id="1.10.10.160">
    <property type="match status" value="1"/>
</dbReference>
<dbReference type="Pfam" id="PF13361">
    <property type="entry name" value="UvrD_C"/>
    <property type="match status" value="1"/>
</dbReference>